<keyword evidence="1" id="KW-1133">Transmembrane helix</keyword>
<proteinExistence type="predicted"/>
<keyword evidence="1" id="KW-0812">Transmembrane</keyword>
<organism evidence="2 3">
    <name type="scientific">Candidatus Blautia merdigallinarum</name>
    <dbReference type="NCBI Taxonomy" id="2838495"/>
    <lineage>
        <taxon>Bacteria</taxon>
        <taxon>Bacillati</taxon>
        <taxon>Bacillota</taxon>
        <taxon>Clostridia</taxon>
        <taxon>Lachnospirales</taxon>
        <taxon>Lachnospiraceae</taxon>
        <taxon>Blautia</taxon>
    </lineage>
</organism>
<evidence type="ECO:0000313" key="2">
    <source>
        <dbReference type="EMBL" id="HJC09210.1"/>
    </source>
</evidence>
<evidence type="ECO:0000313" key="3">
    <source>
        <dbReference type="Proteomes" id="UP000823893"/>
    </source>
</evidence>
<name>A0A9D2SJL2_9FIRM</name>
<sequence>MPGGVPNKVSVRFLLKKYPVTDRISGSGYNTPASRSAQEHWDYAQEIAPDIFRGIAIGVIFLLLGFYRTETKIKNRFSED</sequence>
<comment type="caution">
    <text evidence="2">The sequence shown here is derived from an EMBL/GenBank/DDBJ whole genome shotgun (WGS) entry which is preliminary data.</text>
</comment>
<dbReference type="EMBL" id="DWWV01000003">
    <property type="protein sequence ID" value="HJC09210.1"/>
    <property type="molecule type" value="Genomic_DNA"/>
</dbReference>
<dbReference type="Pfam" id="PF13630">
    <property type="entry name" value="SdpI"/>
    <property type="match status" value="1"/>
</dbReference>
<evidence type="ECO:0000256" key="1">
    <source>
        <dbReference type="SAM" id="Phobius"/>
    </source>
</evidence>
<keyword evidence="1" id="KW-0472">Membrane</keyword>
<dbReference type="Proteomes" id="UP000823893">
    <property type="component" value="Unassembled WGS sequence"/>
</dbReference>
<accession>A0A9D2SJL2</accession>
<feature type="transmembrane region" description="Helical" evidence="1">
    <location>
        <begin position="51"/>
        <end position="67"/>
    </location>
</feature>
<reference evidence="2" key="1">
    <citation type="journal article" date="2021" name="PeerJ">
        <title>Extensive microbial diversity within the chicken gut microbiome revealed by metagenomics and culture.</title>
        <authorList>
            <person name="Gilroy R."/>
            <person name="Ravi A."/>
            <person name="Getino M."/>
            <person name="Pursley I."/>
            <person name="Horton D.L."/>
            <person name="Alikhan N.F."/>
            <person name="Baker D."/>
            <person name="Gharbi K."/>
            <person name="Hall N."/>
            <person name="Watson M."/>
            <person name="Adriaenssens E.M."/>
            <person name="Foster-Nyarko E."/>
            <person name="Jarju S."/>
            <person name="Secka A."/>
            <person name="Antonio M."/>
            <person name="Oren A."/>
            <person name="Chaudhuri R.R."/>
            <person name="La Ragione R."/>
            <person name="Hildebrand F."/>
            <person name="Pallen M.J."/>
        </authorList>
    </citation>
    <scope>NUCLEOTIDE SEQUENCE</scope>
    <source>
        <strain evidence="2">ChiSxjej6B18-287</strain>
    </source>
</reference>
<protein>
    <submittedName>
        <fullName evidence="2">Uncharacterized protein</fullName>
    </submittedName>
</protein>
<gene>
    <name evidence="2" type="ORF">H9935_00085</name>
</gene>
<dbReference type="InterPro" id="IPR025962">
    <property type="entry name" value="SdpI/YhfL"/>
</dbReference>
<reference evidence="2" key="2">
    <citation type="submission" date="2021-04" db="EMBL/GenBank/DDBJ databases">
        <authorList>
            <person name="Gilroy R."/>
        </authorList>
    </citation>
    <scope>NUCLEOTIDE SEQUENCE</scope>
    <source>
        <strain evidence="2">ChiSxjej6B18-287</strain>
    </source>
</reference>
<dbReference type="AlphaFoldDB" id="A0A9D2SJL2"/>